<comment type="caution">
    <text evidence="1">The sequence shown here is derived from an EMBL/GenBank/DDBJ whole genome shotgun (WGS) entry which is preliminary data.</text>
</comment>
<accession>A0ACC0C5E9</accession>
<proteinExistence type="predicted"/>
<reference evidence="2" key="1">
    <citation type="journal article" date="2023" name="Nat. Plants">
        <title>Single-cell RNA sequencing provides a high-resolution roadmap for understanding the multicellular compartmentation of specialized metabolism.</title>
        <authorList>
            <person name="Sun S."/>
            <person name="Shen X."/>
            <person name="Li Y."/>
            <person name="Li Y."/>
            <person name="Wang S."/>
            <person name="Li R."/>
            <person name="Zhang H."/>
            <person name="Shen G."/>
            <person name="Guo B."/>
            <person name="Wei J."/>
            <person name="Xu J."/>
            <person name="St-Pierre B."/>
            <person name="Chen S."/>
            <person name="Sun C."/>
        </authorList>
    </citation>
    <scope>NUCLEOTIDE SEQUENCE [LARGE SCALE GENOMIC DNA]</scope>
</reference>
<keyword evidence="2" id="KW-1185">Reference proteome</keyword>
<evidence type="ECO:0000313" key="2">
    <source>
        <dbReference type="Proteomes" id="UP001060085"/>
    </source>
</evidence>
<organism evidence="1 2">
    <name type="scientific">Catharanthus roseus</name>
    <name type="common">Madagascar periwinkle</name>
    <name type="synonym">Vinca rosea</name>
    <dbReference type="NCBI Taxonomy" id="4058"/>
    <lineage>
        <taxon>Eukaryota</taxon>
        <taxon>Viridiplantae</taxon>
        <taxon>Streptophyta</taxon>
        <taxon>Embryophyta</taxon>
        <taxon>Tracheophyta</taxon>
        <taxon>Spermatophyta</taxon>
        <taxon>Magnoliopsida</taxon>
        <taxon>eudicotyledons</taxon>
        <taxon>Gunneridae</taxon>
        <taxon>Pentapetalae</taxon>
        <taxon>asterids</taxon>
        <taxon>lamiids</taxon>
        <taxon>Gentianales</taxon>
        <taxon>Apocynaceae</taxon>
        <taxon>Rauvolfioideae</taxon>
        <taxon>Vinceae</taxon>
        <taxon>Catharanthinae</taxon>
        <taxon>Catharanthus</taxon>
    </lineage>
</organism>
<gene>
    <name evidence="1" type="ORF">M9H77_01342</name>
</gene>
<dbReference type="Proteomes" id="UP001060085">
    <property type="component" value="Linkage Group LG01"/>
</dbReference>
<evidence type="ECO:0000313" key="1">
    <source>
        <dbReference type="EMBL" id="KAI5680115.1"/>
    </source>
</evidence>
<dbReference type="EMBL" id="CM044701">
    <property type="protein sequence ID" value="KAI5680115.1"/>
    <property type="molecule type" value="Genomic_DNA"/>
</dbReference>
<protein>
    <submittedName>
        <fullName evidence="1">Uncharacterized protein</fullName>
    </submittedName>
</protein>
<sequence length="214" mass="23226">MANGSGSPCGACKFLRRKCAADCIFAPYFCSEQGPARFAAIHKVFGASNVSKMLLHVPVHDRCEAVVTIAYEAQARIKDPVYGCVAHIFALQQQVAYLQAQVVQVKAQLAQTLMDSSRDNQETGALQWPNNNMAGGIIGSSVFPTIPINYGNPISPQSSICSIESSMEVPTNGDGFSMQEMNMSPNFHQAYAKKRSSQTDLGELQALALRMMKN</sequence>
<name>A0ACC0C5E9_CATRO</name>